<dbReference type="RefSeq" id="WP_204915764.1">
    <property type="nucleotide sequence ID" value="NZ_JAFEUP010000002.1"/>
</dbReference>
<name>A0ABS2IC09_9GAMM</name>
<comment type="caution">
    <text evidence="2">The sequence shown here is derived from an EMBL/GenBank/DDBJ whole genome shotgun (WGS) entry which is preliminary data.</text>
</comment>
<feature type="region of interest" description="Disordered" evidence="1">
    <location>
        <begin position="1"/>
        <end position="22"/>
    </location>
</feature>
<keyword evidence="3" id="KW-1185">Reference proteome</keyword>
<dbReference type="EMBL" id="JAFEUP010000002">
    <property type="protein sequence ID" value="MBM7060651.1"/>
    <property type="molecule type" value="Genomic_DNA"/>
</dbReference>
<dbReference type="Proteomes" id="UP000717995">
    <property type="component" value="Unassembled WGS sequence"/>
</dbReference>
<accession>A0ABS2IC09</accession>
<feature type="compositionally biased region" description="Acidic residues" evidence="1">
    <location>
        <begin position="1"/>
        <end position="18"/>
    </location>
</feature>
<evidence type="ECO:0000256" key="1">
    <source>
        <dbReference type="SAM" id="MobiDB-lite"/>
    </source>
</evidence>
<reference evidence="2 3" key="1">
    <citation type="submission" date="2021-02" db="EMBL/GenBank/DDBJ databases">
        <authorList>
            <person name="Lee D.-H."/>
        </authorList>
    </citation>
    <scope>NUCLEOTIDE SEQUENCE [LARGE SCALE GENOMIC DNA]</scope>
    <source>
        <strain evidence="2 3">UL073</strain>
    </source>
</reference>
<organism evidence="2 3">
    <name type="scientific">Zestomonas insulae</name>
    <dbReference type="NCBI Taxonomy" id="2809017"/>
    <lineage>
        <taxon>Bacteria</taxon>
        <taxon>Pseudomonadati</taxon>
        <taxon>Pseudomonadota</taxon>
        <taxon>Gammaproteobacteria</taxon>
        <taxon>Pseudomonadales</taxon>
        <taxon>Pseudomonadaceae</taxon>
        <taxon>Zestomonas</taxon>
    </lineage>
</organism>
<evidence type="ECO:0000313" key="2">
    <source>
        <dbReference type="EMBL" id="MBM7060651.1"/>
    </source>
</evidence>
<evidence type="ECO:0000313" key="3">
    <source>
        <dbReference type="Proteomes" id="UP000717995"/>
    </source>
</evidence>
<gene>
    <name evidence="2" type="ORF">JQX08_08005</name>
</gene>
<sequence>MADDRDDAPLDDEAPEGELIEHLPDKVVENLEEVAPIPAPPPEEPEPDA</sequence>
<protein>
    <submittedName>
        <fullName evidence="2">Uncharacterized protein</fullName>
    </submittedName>
</protein>
<proteinExistence type="predicted"/>